<dbReference type="AlphaFoldDB" id="A0A2A9FB47"/>
<feature type="domain" description="DDE Tnp4" evidence="3">
    <location>
        <begin position="123"/>
        <end position="281"/>
    </location>
</feature>
<name>A0A2A9FB47_9PSEU</name>
<dbReference type="InterPro" id="IPR027806">
    <property type="entry name" value="HARBI1_dom"/>
</dbReference>
<evidence type="ECO:0000256" key="1">
    <source>
        <dbReference type="ARBA" id="ARBA00001968"/>
    </source>
</evidence>
<evidence type="ECO:0000259" key="3">
    <source>
        <dbReference type="Pfam" id="PF13359"/>
    </source>
</evidence>
<evidence type="ECO:0000256" key="2">
    <source>
        <dbReference type="ARBA" id="ARBA00022723"/>
    </source>
</evidence>
<gene>
    <name evidence="4" type="ORF">ATK36_3464</name>
</gene>
<dbReference type="Pfam" id="PF13359">
    <property type="entry name" value="DDE_Tnp_4"/>
    <property type="match status" value="1"/>
</dbReference>
<sequence>MNLVLPQINFIEVPRLMSVSYTATLPVRDQTVLYLSSLLHAERVRRGTRKDRRVLTTFKQAVLVLRWFLDGTRVKQLAVDNAIGKSTVYTYLEEGFTVLAAQAPALESALLAAKMAGHSHISIDGTLIETDRVRTPGPTDGVDLWWSGKHSNHGGNIQVITAPDGWPLWTSDVRPGREHDTTALREHPEILPALATWIAENTPALGDLGYEGEADTITVAFKKPKGGELTKEQKTHNKAHNGKRAIGERGNSLLKTTFKALRNISLCPWKIGTIVAAALVILHIEHDRTT</sequence>
<comment type="caution">
    <text evidence="4">The sequence shown here is derived from an EMBL/GenBank/DDBJ whole genome shotgun (WGS) entry which is preliminary data.</text>
</comment>
<protein>
    <submittedName>
        <fullName evidence="4">IS4 family transposase</fullName>
    </submittedName>
</protein>
<dbReference type="EMBL" id="PDJK01000002">
    <property type="protein sequence ID" value="PFG48378.1"/>
    <property type="molecule type" value="Genomic_DNA"/>
</dbReference>
<dbReference type="Proteomes" id="UP000243542">
    <property type="component" value="Unassembled WGS sequence"/>
</dbReference>
<evidence type="ECO:0000313" key="5">
    <source>
        <dbReference type="Proteomes" id="UP000243542"/>
    </source>
</evidence>
<reference evidence="4 5" key="1">
    <citation type="submission" date="2017-10" db="EMBL/GenBank/DDBJ databases">
        <title>Sequencing the genomes of 1000 actinobacteria strains.</title>
        <authorList>
            <person name="Klenk H.-P."/>
        </authorList>
    </citation>
    <scope>NUCLEOTIDE SEQUENCE [LARGE SCALE GENOMIC DNA]</scope>
    <source>
        <strain evidence="4 5">DSM 46092</strain>
    </source>
</reference>
<organism evidence="4 5">
    <name type="scientific">Amycolatopsis sulphurea</name>
    <dbReference type="NCBI Taxonomy" id="76022"/>
    <lineage>
        <taxon>Bacteria</taxon>
        <taxon>Bacillati</taxon>
        <taxon>Actinomycetota</taxon>
        <taxon>Actinomycetes</taxon>
        <taxon>Pseudonocardiales</taxon>
        <taxon>Pseudonocardiaceae</taxon>
        <taxon>Amycolatopsis</taxon>
    </lineage>
</organism>
<proteinExistence type="predicted"/>
<accession>A0A2A9FB47</accession>
<dbReference type="GO" id="GO:0046872">
    <property type="term" value="F:metal ion binding"/>
    <property type="evidence" value="ECO:0007669"/>
    <property type="project" value="UniProtKB-KW"/>
</dbReference>
<evidence type="ECO:0000313" key="4">
    <source>
        <dbReference type="EMBL" id="PFG48378.1"/>
    </source>
</evidence>
<keyword evidence="2" id="KW-0479">Metal-binding</keyword>
<comment type="cofactor">
    <cofactor evidence="1">
        <name>a divalent metal cation</name>
        <dbReference type="ChEBI" id="CHEBI:60240"/>
    </cofactor>
</comment>
<keyword evidence="5" id="KW-1185">Reference proteome</keyword>